<evidence type="ECO:0008006" key="3">
    <source>
        <dbReference type="Google" id="ProtNLM"/>
    </source>
</evidence>
<dbReference type="STRING" id="574375.AZF08_14740"/>
<organism evidence="1 2">
    <name type="scientific">Bacillus gaemokensis</name>
    <dbReference type="NCBI Taxonomy" id="574375"/>
    <lineage>
        <taxon>Bacteria</taxon>
        <taxon>Bacillati</taxon>
        <taxon>Bacillota</taxon>
        <taxon>Bacilli</taxon>
        <taxon>Bacillales</taxon>
        <taxon>Bacillaceae</taxon>
        <taxon>Bacillus</taxon>
        <taxon>Bacillus cereus group</taxon>
    </lineage>
</organism>
<proteinExistence type="predicted"/>
<comment type="caution">
    <text evidence="1">The sequence shown here is derived from an EMBL/GenBank/DDBJ whole genome shotgun (WGS) entry which is preliminary data.</text>
</comment>
<evidence type="ECO:0000313" key="2">
    <source>
        <dbReference type="Proteomes" id="UP000027778"/>
    </source>
</evidence>
<dbReference type="InterPro" id="IPR021247">
    <property type="entry name" value="DUF2785"/>
</dbReference>
<dbReference type="eggNOG" id="ENOG5030DU7">
    <property type="taxonomic scope" value="Bacteria"/>
</dbReference>
<reference evidence="1 2" key="1">
    <citation type="submission" date="2014-06" db="EMBL/GenBank/DDBJ databases">
        <title>Draft genome sequence of Bacillus gaemokensis JCM 15801 (MCCC 1A00707).</title>
        <authorList>
            <person name="Lai Q."/>
            <person name="Liu Y."/>
            <person name="Shao Z."/>
        </authorList>
    </citation>
    <scope>NUCLEOTIDE SEQUENCE [LARGE SCALE GENOMIC DNA]</scope>
    <source>
        <strain evidence="1 2">JCM 15801</strain>
    </source>
</reference>
<keyword evidence="2" id="KW-1185">Reference proteome</keyword>
<dbReference type="OrthoDB" id="7619731at2"/>
<dbReference type="RefSeq" id="WP_033675907.1">
    <property type="nucleotide sequence ID" value="NZ_JOTM01000018.1"/>
</dbReference>
<dbReference type="AlphaFoldDB" id="A0A073KA03"/>
<dbReference type="Proteomes" id="UP000027778">
    <property type="component" value="Unassembled WGS sequence"/>
</dbReference>
<gene>
    <name evidence="1" type="ORF">BAGA_10170</name>
</gene>
<evidence type="ECO:0000313" key="1">
    <source>
        <dbReference type="EMBL" id="KEK23287.1"/>
    </source>
</evidence>
<dbReference type="Pfam" id="PF10978">
    <property type="entry name" value="DUF2785"/>
    <property type="match status" value="1"/>
</dbReference>
<protein>
    <recommendedName>
        <fullName evidence="3">DUF2785 domain-containing protein</fullName>
    </recommendedName>
</protein>
<dbReference type="EMBL" id="JOTM01000018">
    <property type="protein sequence ID" value="KEK23287.1"/>
    <property type="molecule type" value="Genomic_DNA"/>
</dbReference>
<name>A0A073KA03_9BACI</name>
<accession>A0A073KA03</accession>
<sequence length="279" mass="33134">MDIITLQQELELIQQNDYTQMQHIDINELTLNMLQHIGTTDSYVRNQLIYECFSHFIHNEFISYDQLELLLTTCLSNEYLYFDIASSQTDGVFIRSGTASLIALIIQFDNSHSFLSPETIQETKEKLIKYMNLEVDFRGHVENTGWAHSVVHVSDAFNELVHNPKVTCICYEEITHCLLNKIFIYSTVYHNNEDERIITPLLSMLYHDFPKERFFSILYKKMQRLPQFRKKLSLHEYCILCANIKTFLRTLFFRTKEDPNLTTISNRTERLLRELPKYY</sequence>